<evidence type="ECO:0000256" key="1">
    <source>
        <dbReference type="ARBA" id="ARBA00011028"/>
    </source>
</evidence>
<dbReference type="SUPFAM" id="SSF53807">
    <property type="entry name" value="Helical backbone' metal receptor"/>
    <property type="match status" value="1"/>
</dbReference>
<evidence type="ECO:0000313" key="4">
    <source>
        <dbReference type="EMBL" id="MBK3331490.1"/>
    </source>
</evidence>
<reference evidence="4 5" key="1">
    <citation type="journal article" date="2021" name="Syst. Appl. Microbiol.">
        <title>Persephonella atlantica sp. nov.: How to adapt to physico-chemical gradients in high temperature hydrothermal habitats.</title>
        <authorList>
            <person name="Francois D.X."/>
            <person name="Godfroy A."/>
            <person name="Mathien C."/>
            <person name="Aube J."/>
            <person name="Cathalot C."/>
            <person name="Lesongeur F."/>
            <person name="L'Haridon S."/>
            <person name="Philippon X."/>
            <person name="Roussel E.G."/>
        </authorList>
    </citation>
    <scope>NUCLEOTIDE SEQUENCE [LARGE SCALE GENOMIC DNA]</scope>
    <source>
        <strain evidence="4 5">MO1340</strain>
    </source>
</reference>
<dbReference type="RefSeq" id="WP_200672913.1">
    <property type="nucleotide sequence ID" value="NZ_JAACYA010000001.1"/>
</dbReference>
<keyword evidence="3" id="KW-0732">Signal</keyword>
<name>A0ABS1GF26_9AQUI</name>
<evidence type="ECO:0000313" key="5">
    <source>
        <dbReference type="Proteomes" id="UP000772812"/>
    </source>
</evidence>
<comment type="caution">
    <text evidence="4">The sequence shown here is derived from an EMBL/GenBank/DDBJ whole genome shotgun (WGS) entry which is preliminary data.</text>
</comment>
<accession>A0ABS1GF26</accession>
<dbReference type="InterPro" id="IPR050492">
    <property type="entry name" value="Bact_metal-bind_prot9"/>
</dbReference>
<keyword evidence="2" id="KW-0813">Transport</keyword>
<dbReference type="Proteomes" id="UP000772812">
    <property type="component" value="Unassembled WGS sequence"/>
</dbReference>
<comment type="similarity">
    <text evidence="1">Belongs to the bacterial solute-binding protein 9 family.</text>
</comment>
<dbReference type="EMBL" id="JAACYA010000001">
    <property type="protein sequence ID" value="MBK3331490.1"/>
    <property type="molecule type" value="Genomic_DNA"/>
</dbReference>
<gene>
    <name evidence="4" type="ORF">GWK41_00245</name>
</gene>
<dbReference type="InterPro" id="IPR006127">
    <property type="entry name" value="ZnuA-like"/>
</dbReference>
<keyword evidence="5" id="KW-1185">Reference proteome</keyword>
<dbReference type="PANTHER" id="PTHR42953:SF3">
    <property type="entry name" value="HIGH-AFFINITY ZINC UPTAKE SYSTEM PROTEIN ZNUA"/>
    <property type="match status" value="1"/>
</dbReference>
<proteinExistence type="inferred from homology"/>
<evidence type="ECO:0000256" key="2">
    <source>
        <dbReference type="ARBA" id="ARBA00022448"/>
    </source>
</evidence>
<organism evidence="4 5">
    <name type="scientific">Persephonella atlantica</name>
    <dbReference type="NCBI Taxonomy" id="2699429"/>
    <lineage>
        <taxon>Bacteria</taxon>
        <taxon>Pseudomonadati</taxon>
        <taxon>Aquificota</taxon>
        <taxon>Aquificia</taxon>
        <taxon>Aquificales</taxon>
        <taxon>Hydrogenothermaceae</taxon>
        <taxon>Persephonella</taxon>
    </lineage>
</organism>
<evidence type="ECO:0000256" key="3">
    <source>
        <dbReference type="ARBA" id="ARBA00022729"/>
    </source>
</evidence>
<protein>
    <submittedName>
        <fullName evidence="4">Zinc ABC transporter substrate-binding protein</fullName>
    </submittedName>
</protein>
<dbReference type="Gene3D" id="3.40.50.1980">
    <property type="entry name" value="Nitrogenase molybdenum iron protein domain"/>
    <property type="match status" value="2"/>
</dbReference>
<dbReference type="PANTHER" id="PTHR42953">
    <property type="entry name" value="HIGH-AFFINITY ZINC UPTAKE SYSTEM PROTEIN ZNUA-RELATED"/>
    <property type="match status" value="1"/>
</dbReference>
<dbReference type="Pfam" id="PF01297">
    <property type="entry name" value="ZnuA"/>
    <property type="match status" value="1"/>
</dbReference>
<sequence>MRSVTFLFFFLLFSFSYGKPVIYTTVKPIADIILEITGSNVHYIIPPGVSPHIYEIKFSSLKGIYNADLFVYIGSGEPHMKGLLQSIPEEKKVRLLNLKGLHIIEDEDHHHKHPAIWLDPENAITIAKHIEKKLEKIDPKNREEYRRRLDTFVRRVKEIKNYGIEKFKKLKNRKFISYHYAWPYFTQAFHLEYAGVIEMGHGREPTPGHIMSIINTIKKYRIKTIFASKQFYNKKYISLIKNSVDVKVVFLDPFGIDRKYIDMMRYNIDMVYKGLSQ</sequence>